<gene>
    <name evidence="3" type="ORF">DERYTH_LOCUS2478</name>
</gene>
<accession>A0A9N8WQD1</accession>
<dbReference type="Gene3D" id="1.10.30.10">
    <property type="entry name" value="High mobility group box domain"/>
    <property type="match status" value="1"/>
</dbReference>
<protein>
    <submittedName>
        <fullName evidence="3">23853_t:CDS:1</fullName>
    </submittedName>
</protein>
<dbReference type="SMART" id="SM00398">
    <property type="entry name" value="HMG"/>
    <property type="match status" value="1"/>
</dbReference>
<dbReference type="InterPro" id="IPR036910">
    <property type="entry name" value="HMG_box_dom_sf"/>
</dbReference>
<dbReference type="EMBL" id="CAJVPY010000795">
    <property type="protein sequence ID" value="CAG8492344.1"/>
    <property type="molecule type" value="Genomic_DNA"/>
</dbReference>
<dbReference type="Proteomes" id="UP000789405">
    <property type="component" value="Unassembled WGS sequence"/>
</dbReference>
<dbReference type="GO" id="GO:0005634">
    <property type="term" value="C:nucleus"/>
    <property type="evidence" value="ECO:0007669"/>
    <property type="project" value="UniProtKB-UniRule"/>
</dbReference>
<dbReference type="InterPro" id="IPR009071">
    <property type="entry name" value="HMG_box_dom"/>
</dbReference>
<feature type="domain" description="HMG box" evidence="2">
    <location>
        <begin position="71"/>
        <end position="139"/>
    </location>
</feature>
<keyword evidence="1" id="KW-0539">Nucleus</keyword>
<proteinExistence type="predicted"/>
<dbReference type="OrthoDB" id="6247875at2759"/>
<dbReference type="SUPFAM" id="SSF47095">
    <property type="entry name" value="HMG-box"/>
    <property type="match status" value="1"/>
</dbReference>
<sequence length="213" mass="24921">MNSSYDKSTYVQFTLITSDVKTSKSIHSLYNELLNIRPQYPLKLPIEELVAPARSSRRASQYLEKKTKNTPPRPPNRYLLFRKDFLANLQSEGKNLDTKEVSSKTSKKWKELIPPYIYFFQTLAELAKEIHRVTYPGYRYIPRKQRIRTAGSVSDADQSSDPLYEGAFEISFNTNVYVSTEKMTNDYDENYNQILSEFTKHNESFDSEYIYLS</sequence>
<feature type="DNA-binding region" description="HMG box" evidence="1">
    <location>
        <begin position="71"/>
        <end position="139"/>
    </location>
</feature>
<dbReference type="AlphaFoldDB" id="A0A9N8WQD1"/>
<keyword evidence="4" id="KW-1185">Reference proteome</keyword>
<evidence type="ECO:0000313" key="4">
    <source>
        <dbReference type="Proteomes" id="UP000789405"/>
    </source>
</evidence>
<dbReference type="GO" id="GO:0003677">
    <property type="term" value="F:DNA binding"/>
    <property type="evidence" value="ECO:0007669"/>
    <property type="project" value="UniProtKB-UniRule"/>
</dbReference>
<evidence type="ECO:0000259" key="2">
    <source>
        <dbReference type="PROSITE" id="PS50118"/>
    </source>
</evidence>
<dbReference type="Pfam" id="PF00505">
    <property type="entry name" value="HMG_box"/>
    <property type="match status" value="1"/>
</dbReference>
<dbReference type="CDD" id="cd01389">
    <property type="entry name" value="HMG-box_ROX1-like"/>
    <property type="match status" value="1"/>
</dbReference>
<evidence type="ECO:0000313" key="3">
    <source>
        <dbReference type="EMBL" id="CAG8492344.1"/>
    </source>
</evidence>
<organism evidence="3 4">
    <name type="scientific">Dentiscutata erythropus</name>
    <dbReference type="NCBI Taxonomy" id="1348616"/>
    <lineage>
        <taxon>Eukaryota</taxon>
        <taxon>Fungi</taxon>
        <taxon>Fungi incertae sedis</taxon>
        <taxon>Mucoromycota</taxon>
        <taxon>Glomeromycotina</taxon>
        <taxon>Glomeromycetes</taxon>
        <taxon>Diversisporales</taxon>
        <taxon>Gigasporaceae</taxon>
        <taxon>Dentiscutata</taxon>
    </lineage>
</organism>
<keyword evidence="1" id="KW-0238">DNA-binding</keyword>
<name>A0A9N8WQD1_9GLOM</name>
<reference evidence="3" key="1">
    <citation type="submission" date="2021-06" db="EMBL/GenBank/DDBJ databases">
        <authorList>
            <person name="Kallberg Y."/>
            <person name="Tangrot J."/>
            <person name="Rosling A."/>
        </authorList>
    </citation>
    <scope>NUCLEOTIDE SEQUENCE</scope>
    <source>
        <strain evidence="3">MA453B</strain>
    </source>
</reference>
<evidence type="ECO:0000256" key="1">
    <source>
        <dbReference type="PROSITE-ProRule" id="PRU00267"/>
    </source>
</evidence>
<comment type="caution">
    <text evidence="3">The sequence shown here is derived from an EMBL/GenBank/DDBJ whole genome shotgun (WGS) entry which is preliminary data.</text>
</comment>
<dbReference type="PROSITE" id="PS50118">
    <property type="entry name" value="HMG_BOX_2"/>
    <property type="match status" value="1"/>
</dbReference>